<keyword evidence="1" id="KW-0547">Nucleotide-binding</keyword>
<accession>A0A9W6L373</accession>
<keyword evidence="6" id="KW-1185">Reference proteome</keyword>
<dbReference type="SUPFAM" id="SSF52540">
    <property type="entry name" value="P-loop containing nucleoside triphosphate hydrolases"/>
    <property type="match status" value="1"/>
</dbReference>
<reference evidence="5" key="2">
    <citation type="submission" date="2023-01" db="EMBL/GenBank/DDBJ databases">
        <authorList>
            <person name="Sun Q."/>
            <person name="Evtushenko L."/>
        </authorList>
    </citation>
    <scope>NUCLEOTIDE SEQUENCE</scope>
    <source>
        <strain evidence="5">VKM Ac-1069</strain>
    </source>
</reference>
<dbReference type="InterPro" id="IPR003439">
    <property type="entry name" value="ABC_transporter-like_ATP-bd"/>
</dbReference>
<evidence type="ECO:0000313" key="6">
    <source>
        <dbReference type="Proteomes" id="UP001143463"/>
    </source>
</evidence>
<dbReference type="Proteomes" id="UP001143463">
    <property type="component" value="Unassembled WGS sequence"/>
</dbReference>
<dbReference type="Gene3D" id="3.40.50.300">
    <property type="entry name" value="P-loop containing nucleotide triphosphate hydrolases"/>
    <property type="match status" value="1"/>
</dbReference>
<dbReference type="EMBL" id="BSFQ01000013">
    <property type="protein sequence ID" value="GLL12228.1"/>
    <property type="molecule type" value="Genomic_DNA"/>
</dbReference>
<feature type="domain" description="ABC transporter" evidence="4">
    <location>
        <begin position="16"/>
        <end position="201"/>
    </location>
</feature>
<dbReference type="PANTHER" id="PTHR43790:SF4">
    <property type="entry name" value="GUANOSINE IMPORT ATP-BINDING PROTEIN NUPO"/>
    <property type="match status" value="1"/>
</dbReference>
<evidence type="ECO:0000256" key="2">
    <source>
        <dbReference type="ARBA" id="ARBA00022840"/>
    </source>
</evidence>
<feature type="region of interest" description="Disordered" evidence="3">
    <location>
        <begin position="172"/>
        <end position="203"/>
    </location>
</feature>
<comment type="caution">
    <text evidence="5">The sequence shown here is derived from an EMBL/GenBank/DDBJ whole genome shotgun (WGS) entry which is preliminary data.</text>
</comment>
<dbReference type="Pfam" id="PF00005">
    <property type="entry name" value="ABC_tran"/>
    <property type="match status" value="1"/>
</dbReference>
<dbReference type="RefSeq" id="WP_197040610.1">
    <property type="nucleotide sequence ID" value="NZ_BAAAUZ010000077.1"/>
</dbReference>
<dbReference type="PANTHER" id="PTHR43790">
    <property type="entry name" value="CARBOHYDRATE TRANSPORT ATP-BINDING PROTEIN MG119-RELATED"/>
    <property type="match status" value="1"/>
</dbReference>
<keyword evidence="2" id="KW-0067">ATP-binding</keyword>
<evidence type="ECO:0000259" key="4">
    <source>
        <dbReference type="PROSITE" id="PS50893"/>
    </source>
</evidence>
<evidence type="ECO:0000313" key="5">
    <source>
        <dbReference type="EMBL" id="GLL12228.1"/>
    </source>
</evidence>
<dbReference type="GO" id="GO:0016887">
    <property type="term" value="F:ATP hydrolysis activity"/>
    <property type="evidence" value="ECO:0007669"/>
    <property type="project" value="InterPro"/>
</dbReference>
<name>A0A9W6L373_9PSEU</name>
<sequence>MPAPSRTSDGAAPAALSARAVTKRYGALVANDGIDLDVRPGEILALLGENGAGKSTLVKILSGLVRPDSGEVTVGGARLPAADPQAARAAGIGVVHQHFMLVPDMTATENVALAQGTTGRYDAAAIRARLVEIGERHGMPVRPDVPVETLPVGERQRVEILKCLLSDARVVSSTSPAPCSPPPSGTASPRSSPSWPQRAWPSC</sequence>
<dbReference type="InterPro" id="IPR050107">
    <property type="entry name" value="ABC_carbohydrate_import_ATPase"/>
</dbReference>
<dbReference type="AlphaFoldDB" id="A0A9W6L373"/>
<dbReference type="PROSITE" id="PS50893">
    <property type="entry name" value="ABC_TRANSPORTER_2"/>
    <property type="match status" value="1"/>
</dbReference>
<gene>
    <name evidence="5" type="ORF">GCM10017577_33690</name>
</gene>
<dbReference type="GO" id="GO:0005524">
    <property type="term" value="F:ATP binding"/>
    <property type="evidence" value="ECO:0007669"/>
    <property type="project" value="UniProtKB-KW"/>
</dbReference>
<dbReference type="InterPro" id="IPR027417">
    <property type="entry name" value="P-loop_NTPase"/>
</dbReference>
<protein>
    <recommendedName>
        <fullName evidence="4">ABC transporter domain-containing protein</fullName>
    </recommendedName>
</protein>
<organism evidence="5 6">
    <name type="scientific">Pseudonocardia halophobica</name>
    <dbReference type="NCBI Taxonomy" id="29401"/>
    <lineage>
        <taxon>Bacteria</taxon>
        <taxon>Bacillati</taxon>
        <taxon>Actinomycetota</taxon>
        <taxon>Actinomycetes</taxon>
        <taxon>Pseudonocardiales</taxon>
        <taxon>Pseudonocardiaceae</taxon>
        <taxon>Pseudonocardia</taxon>
    </lineage>
</organism>
<evidence type="ECO:0000256" key="1">
    <source>
        <dbReference type="ARBA" id="ARBA00022741"/>
    </source>
</evidence>
<proteinExistence type="predicted"/>
<evidence type="ECO:0000256" key="3">
    <source>
        <dbReference type="SAM" id="MobiDB-lite"/>
    </source>
</evidence>
<reference evidence="5" key="1">
    <citation type="journal article" date="2014" name="Int. J. Syst. Evol. Microbiol.">
        <title>Complete genome sequence of Corynebacterium casei LMG S-19264T (=DSM 44701T), isolated from a smear-ripened cheese.</title>
        <authorList>
            <consortium name="US DOE Joint Genome Institute (JGI-PGF)"/>
            <person name="Walter F."/>
            <person name="Albersmeier A."/>
            <person name="Kalinowski J."/>
            <person name="Ruckert C."/>
        </authorList>
    </citation>
    <scope>NUCLEOTIDE SEQUENCE</scope>
    <source>
        <strain evidence="5">VKM Ac-1069</strain>
    </source>
</reference>